<dbReference type="PANTHER" id="PTHR43357:SF3">
    <property type="entry name" value="FE(3+)-TRANSPORT SYSTEM PERMEASE PROTEIN FBPB 2"/>
    <property type="match status" value="1"/>
</dbReference>
<proteinExistence type="inferred from homology"/>
<protein>
    <submittedName>
        <fullName evidence="10">ABC transporter permease subunit</fullName>
    </submittedName>
</protein>
<dbReference type="SUPFAM" id="SSF52540">
    <property type="entry name" value="P-loop containing nucleoside triphosphate hydrolases"/>
    <property type="match status" value="1"/>
</dbReference>
<keyword evidence="3" id="KW-1003">Cell membrane</keyword>
<feature type="transmembrane region" description="Helical" evidence="8">
    <location>
        <begin position="377"/>
        <end position="397"/>
    </location>
</feature>
<keyword evidence="4" id="KW-0997">Cell inner membrane</keyword>
<keyword evidence="7 8" id="KW-0472">Membrane</keyword>
<dbReference type="Proteomes" id="UP001238805">
    <property type="component" value="Chromosome"/>
</dbReference>
<dbReference type="SUPFAM" id="SSF161098">
    <property type="entry name" value="MetI-like"/>
    <property type="match status" value="2"/>
</dbReference>
<dbReference type="PANTHER" id="PTHR43357">
    <property type="entry name" value="INNER MEMBRANE ABC TRANSPORTER PERMEASE PROTEIN YDCV"/>
    <property type="match status" value="1"/>
</dbReference>
<organism evidence="10 11">
    <name type="scientific">Corynebacterium suedekumii</name>
    <dbReference type="NCBI Taxonomy" id="3049801"/>
    <lineage>
        <taxon>Bacteria</taxon>
        <taxon>Bacillati</taxon>
        <taxon>Actinomycetota</taxon>
        <taxon>Actinomycetes</taxon>
        <taxon>Mycobacteriales</taxon>
        <taxon>Corynebacteriaceae</taxon>
        <taxon>Corynebacterium</taxon>
    </lineage>
</organism>
<feature type="domain" description="ABC transmembrane type-1" evidence="9">
    <location>
        <begin position="51"/>
        <end position="255"/>
    </location>
</feature>
<dbReference type="InterPro" id="IPR035906">
    <property type="entry name" value="MetI-like_sf"/>
</dbReference>
<evidence type="ECO:0000256" key="6">
    <source>
        <dbReference type="ARBA" id="ARBA00022989"/>
    </source>
</evidence>
<evidence type="ECO:0000259" key="9">
    <source>
        <dbReference type="PROSITE" id="PS50928"/>
    </source>
</evidence>
<evidence type="ECO:0000256" key="7">
    <source>
        <dbReference type="ARBA" id="ARBA00023136"/>
    </source>
</evidence>
<feature type="transmembrane region" description="Helical" evidence="8">
    <location>
        <begin position="127"/>
        <end position="149"/>
    </location>
</feature>
<dbReference type="PROSITE" id="PS50928">
    <property type="entry name" value="ABC_TM1"/>
    <property type="match status" value="2"/>
</dbReference>
<accession>A0ABY8VQF2</accession>
<feature type="transmembrane region" description="Helical" evidence="8">
    <location>
        <begin position="237"/>
        <end position="258"/>
    </location>
</feature>
<dbReference type="Pfam" id="PF00528">
    <property type="entry name" value="BPD_transp_1"/>
    <property type="match status" value="2"/>
</dbReference>
<dbReference type="RefSeq" id="WP_284875595.1">
    <property type="nucleotide sequence ID" value="NZ_CP126970.1"/>
</dbReference>
<evidence type="ECO:0000256" key="1">
    <source>
        <dbReference type="ARBA" id="ARBA00004429"/>
    </source>
</evidence>
<feature type="transmembrane region" description="Helical" evidence="8">
    <location>
        <begin position="88"/>
        <end position="107"/>
    </location>
</feature>
<reference evidence="10 11" key="1">
    <citation type="submission" date="2023-05" db="EMBL/GenBank/DDBJ databases">
        <title>Corynebacterium suedekumii sp. nov. and Corynebacterium breve sp. nov. isolated from raw cow's milk.</title>
        <authorList>
            <person name="Baer M.K."/>
            <person name="Mehl L."/>
            <person name="Hellmuth R."/>
            <person name="Marke G."/>
            <person name="Lipski A."/>
        </authorList>
    </citation>
    <scope>NUCLEOTIDE SEQUENCE [LARGE SCALE GENOMIC DNA]</scope>
    <source>
        <strain evidence="10 11">LM112</strain>
    </source>
</reference>
<feature type="transmembrane region" description="Helical" evidence="8">
    <location>
        <begin position="279"/>
        <end position="305"/>
    </location>
</feature>
<name>A0ABY8VQF2_9CORY</name>
<feature type="transmembrane region" description="Helical" evidence="8">
    <location>
        <begin position="506"/>
        <end position="528"/>
    </location>
</feature>
<evidence type="ECO:0000256" key="2">
    <source>
        <dbReference type="ARBA" id="ARBA00022448"/>
    </source>
</evidence>
<dbReference type="InterPro" id="IPR000515">
    <property type="entry name" value="MetI-like"/>
</dbReference>
<dbReference type="CDD" id="cd06261">
    <property type="entry name" value="TM_PBP2"/>
    <property type="match status" value="2"/>
</dbReference>
<keyword evidence="6 8" id="KW-1133">Transmembrane helix</keyword>
<dbReference type="InterPro" id="IPR027417">
    <property type="entry name" value="P-loop_NTPase"/>
</dbReference>
<feature type="transmembrane region" description="Helical" evidence="8">
    <location>
        <begin position="55"/>
        <end position="76"/>
    </location>
</feature>
<keyword evidence="2 8" id="KW-0813">Transport</keyword>
<comment type="subcellular location">
    <subcellularLocation>
        <location evidence="1">Cell inner membrane</location>
        <topology evidence="1">Multi-pass membrane protein</topology>
    </subcellularLocation>
    <subcellularLocation>
        <location evidence="8">Cell membrane</location>
        <topology evidence="8">Multi-pass membrane protein</topology>
    </subcellularLocation>
</comment>
<comment type="similarity">
    <text evidence="8">Belongs to the binding-protein-dependent transport system permease family.</text>
</comment>
<evidence type="ECO:0000313" key="11">
    <source>
        <dbReference type="Proteomes" id="UP001238805"/>
    </source>
</evidence>
<evidence type="ECO:0000313" key="10">
    <source>
        <dbReference type="EMBL" id="WIM71020.1"/>
    </source>
</evidence>
<feature type="transmembrane region" description="Helical" evidence="8">
    <location>
        <begin position="403"/>
        <end position="423"/>
    </location>
</feature>
<sequence length="602" mass="63058">MRLFTSLSLVRVGVWLIVLGLFVTPLALVVGLALGGNQIPVLLDQGLGTAVWNSLYTTLLSAVGAVVVGTAIALVLDRTDARGTGILRLFLLSPLLIPPFIGAIAWLQLFGPNQGLNRFFGTELWDIYGADGVTLLLILHSYPIVYVVVGSALRSMPSDLEQAARISGAGTGTVLRTVTLPLLRPALLSAFTLTAVANLADFGIPALLGSPARFETLATMIYRFMESGTVANPLQTVSTIGVVLLFLGIGAVIADHLVALRSGSQLQETGEALRFRLGAARWPVTLVTWVVGLAVTLGPIAGLAYRALLPAPGIPLTWEMVTLQNFERSLANPRVVEGFTNSVTLALSAAVICGVLGWLIGLLVTRTRLAGNTALTLTVLLPTALPGLIIGVGWLILGRYTGIYNTMWVILGAYVCAFTAMVVQAVRAPLQGTPLAVEEAARISGAGRVRSLFDTTGAMAIPAAFSGAVLVAVTAVRELTVSILLIAPGTTTLGVQVFNLQQAGNYNQASALSLMFALVGVVALALTVRSRSPPRKSGAEILSFIDLSGVTVTFPDGTVGLDGVDLDVREQEFLALIGPSGSGNGEPLILFVALERKCLPKS</sequence>
<evidence type="ECO:0000256" key="4">
    <source>
        <dbReference type="ARBA" id="ARBA00022519"/>
    </source>
</evidence>
<gene>
    <name evidence="10" type="ORF">QP029_04225</name>
</gene>
<evidence type="ECO:0000256" key="3">
    <source>
        <dbReference type="ARBA" id="ARBA00022475"/>
    </source>
</evidence>
<dbReference type="EMBL" id="CP126970">
    <property type="protein sequence ID" value="WIM71020.1"/>
    <property type="molecule type" value="Genomic_DNA"/>
</dbReference>
<dbReference type="Gene3D" id="1.10.3720.10">
    <property type="entry name" value="MetI-like"/>
    <property type="match status" value="2"/>
</dbReference>
<evidence type="ECO:0000256" key="5">
    <source>
        <dbReference type="ARBA" id="ARBA00022692"/>
    </source>
</evidence>
<feature type="transmembrane region" description="Helical" evidence="8">
    <location>
        <begin position="12"/>
        <end position="35"/>
    </location>
</feature>
<keyword evidence="5 8" id="KW-0812">Transmembrane</keyword>
<feature type="domain" description="ABC transmembrane type-1" evidence="9">
    <location>
        <begin position="339"/>
        <end position="527"/>
    </location>
</feature>
<feature type="transmembrane region" description="Helical" evidence="8">
    <location>
        <begin position="343"/>
        <end position="365"/>
    </location>
</feature>
<feature type="transmembrane region" description="Helical" evidence="8">
    <location>
        <begin position="458"/>
        <end position="486"/>
    </location>
</feature>
<keyword evidence="11" id="KW-1185">Reference proteome</keyword>
<dbReference type="Gene3D" id="3.40.50.300">
    <property type="entry name" value="P-loop containing nucleotide triphosphate hydrolases"/>
    <property type="match status" value="1"/>
</dbReference>
<evidence type="ECO:0000256" key="8">
    <source>
        <dbReference type="RuleBase" id="RU363032"/>
    </source>
</evidence>